<evidence type="ECO:0000313" key="3">
    <source>
        <dbReference type="Proteomes" id="UP000500953"/>
    </source>
</evidence>
<dbReference type="AlphaFoldDB" id="A0A6G9ZE23"/>
<evidence type="ECO:0000313" key="2">
    <source>
        <dbReference type="EMBL" id="QIS23690.1"/>
    </source>
</evidence>
<feature type="region of interest" description="Disordered" evidence="1">
    <location>
        <begin position="27"/>
        <end position="59"/>
    </location>
</feature>
<sequence>MQALVVLINAQELAGLSKEQRQAAIDRTVQPLQRPRHHALDDGQAETPTAPAAAPQRPVEQVSDGDARLRQRVLPVPPPLAELLPDGGLPIGVIRYVGSAGPVLGITAAVTAAGLPVVWCGVPQLNSHAVHEMSGDLGRLYFVPDPGSEPARVVEILVEGFPLVLSGPAGMDVPPSRSRAILARARESGCSLIMAGGPRWEGTGLDIQATLTKAEGLRQGAGRVRSLSFAVRARSKAGLRVGEIAHRPGPGESVEWVRQSTQDIAPVLEREASGA</sequence>
<dbReference type="Proteomes" id="UP000500953">
    <property type="component" value="Chromosome"/>
</dbReference>
<feature type="compositionally biased region" description="Low complexity" evidence="1">
    <location>
        <begin position="45"/>
        <end position="55"/>
    </location>
</feature>
<dbReference type="EMBL" id="CP046173">
    <property type="protein sequence ID" value="QIS23690.1"/>
    <property type="molecule type" value="Genomic_DNA"/>
</dbReference>
<evidence type="ECO:0000256" key="1">
    <source>
        <dbReference type="SAM" id="MobiDB-lite"/>
    </source>
</evidence>
<organism evidence="2 3">
    <name type="scientific">Nocardia terpenica</name>
    <dbReference type="NCBI Taxonomy" id="455432"/>
    <lineage>
        <taxon>Bacteria</taxon>
        <taxon>Bacillati</taxon>
        <taxon>Actinomycetota</taxon>
        <taxon>Actinomycetes</taxon>
        <taxon>Mycobacteriales</taxon>
        <taxon>Nocardiaceae</taxon>
        <taxon>Nocardia</taxon>
    </lineage>
</organism>
<gene>
    <name evidence="2" type="ORF">F6W96_40860</name>
</gene>
<proteinExistence type="predicted"/>
<accession>A0A6G9ZE23</accession>
<name>A0A6G9ZE23_9NOCA</name>
<reference evidence="2 3" key="1">
    <citation type="journal article" date="2019" name="ACS Chem. Biol.">
        <title>Identification and Mobilization of a Cryptic Antibiotic Biosynthesis Gene Locus from a Human-Pathogenic Nocardia Isolate.</title>
        <authorList>
            <person name="Herisse M."/>
            <person name="Ishida K."/>
            <person name="Porter J.L."/>
            <person name="Howden B."/>
            <person name="Hertweck C."/>
            <person name="Stinear T.P."/>
            <person name="Pidot S.J."/>
        </authorList>
    </citation>
    <scope>NUCLEOTIDE SEQUENCE [LARGE SCALE GENOMIC DNA]</scope>
    <source>
        <strain evidence="2 3">AUSMDU00012715</strain>
    </source>
</reference>
<protein>
    <submittedName>
        <fullName evidence="2">Uncharacterized protein</fullName>
    </submittedName>
</protein>
<dbReference type="RefSeq" id="WP_167491008.1">
    <property type="nucleotide sequence ID" value="NZ_CP046173.1"/>
</dbReference>